<keyword evidence="1" id="KW-0812">Transmembrane</keyword>
<keyword evidence="1" id="KW-0472">Membrane</keyword>
<accession>A0A6J1JL98</accession>
<keyword evidence="1" id="KW-1133">Transmembrane helix</keyword>
<dbReference type="GeneID" id="111487964"/>
<evidence type="ECO:0000313" key="3">
    <source>
        <dbReference type="RefSeq" id="XP_022991252.1"/>
    </source>
</evidence>
<proteinExistence type="predicted"/>
<dbReference type="KEGG" id="cmax:111487964"/>
<organism evidence="2 3">
    <name type="scientific">Cucurbita maxima</name>
    <name type="common">Pumpkin</name>
    <name type="synonym">Winter squash</name>
    <dbReference type="NCBI Taxonomy" id="3661"/>
    <lineage>
        <taxon>Eukaryota</taxon>
        <taxon>Viridiplantae</taxon>
        <taxon>Streptophyta</taxon>
        <taxon>Embryophyta</taxon>
        <taxon>Tracheophyta</taxon>
        <taxon>Spermatophyta</taxon>
        <taxon>Magnoliopsida</taxon>
        <taxon>eudicotyledons</taxon>
        <taxon>Gunneridae</taxon>
        <taxon>Pentapetalae</taxon>
        <taxon>rosids</taxon>
        <taxon>fabids</taxon>
        <taxon>Cucurbitales</taxon>
        <taxon>Cucurbitaceae</taxon>
        <taxon>Cucurbiteae</taxon>
        <taxon>Cucurbita</taxon>
    </lineage>
</organism>
<protein>
    <submittedName>
        <fullName evidence="3">Uncharacterized protein LOC111487964 isoform X1</fullName>
    </submittedName>
</protein>
<name>A0A6J1JL98_CUCMA</name>
<feature type="transmembrane region" description="Helical" evidence="1">
    <location>
        <begin position="44"/>
        <end position="67"/>
    </location>
</feature>
<dbReference type="AlphaFoldDB" id="A0A6J1JL98"/>
<evidence type="ECO:0000313" key="2">
    <source>
        <dbReference type="Proteomes" id="UP000504608"/>
    </source>
</evidence>
<dbReference type="RefSeq" id="XP_022991252.1">
    <property type="nucleotide sequence ID" value="XM_023135484.1"/>
</dbReference>
<reference evidence="3" key="1">
    <citation type="submission" date="2025-08" db="UniProtKB">
        <authorList>
            <consortium name="RefSeq"/>
        </authorList>
    </citation>
    <scope>IDENTIFICATION</scope>
    <source>
        <tissue evidence="3">Young leaves</tissue>
    </source>
</reference>
<evidence type="ECO:0000256" key="1">
    <source>
        <dbReference type="SAM" id="Phobius"/>
    </source>
</evidence>
<keyword evidence="2" id="KW-1185">Reference proteome</keyword>
<sequence>METSSTASFHVLPSPSNPPFASERPALYGACVWTLYSFDSSLQFLFFISFFFSLTGLSGVDHAVFVVPYSCYFALISDYLDEMVALWRLSDLIVSLWSNFQAKSVGIYGFQCEVAKDIDCSATFTLTHCGIQRYRRKNDWVSYTHEIIRFRHFHLFECDPL</sequence>
<gene>
    <name evidence="3" type="primary">LOC111487964</name>
</gene>
<dbReference type="Proteomes" id="UP000504608">
    <property type="component" value="Unplaced"/>
</dbReference>